<feature type="domain" description="Glucose-methanol-choline oxidoreductase C-terminal" evidence="6">
    <location>
        <begin position="410"/>
        <end position="510"/>
    </location>
</feature>
<evidence type="ECO:0000256" key="2">
    <source>
        <dbReference type="ARBA" id="ARBA00022630"/>
    </source>
</evidence>
<comment type="caution">
    <text evidence="7">The sequence shown here is derived from an EMBL/GenBank/DDBJ whole genome shotgun (WGS) entry which is preliminary data.</text>
</comment>
<dbReference type="Proteomes" id="UP000729733">
    <property type="component" value="Unassembled WGS sequence"/>
</dbReference>
<dbReference type="Pfam" id="PF05199">
    <property type="entry name" value="GMC_oxred_C"/>
    <property type="match status" value="1"/>
</dbReference>
<dbReference type="GO" id="GO:0016614">
    <property type="term" value="F:oxidoreductase activity, acting on CH-OH group of donors"/>
    <property type="evidence" value="ECO:0007669"/>
    <property type="project" value="InterPro"/>
</dbReference>
<dbReference type="InterPro" id="IPR007867">
    <property type="entry name" value="GMC_OxRtase_C"/>
</dbReference>
<dbReference type="EMBL" id="JADWDC010000001">
    <property type="protein sequence ID" value="MCC0175509.1"/>
    <property type="molecule type" value="Genomic_DNA"/>
</dbReference>
<dbReference type="Pfam" id="PF00732">
    <property type="entry name" value="GMC_oxred_N"/>
    <property type="match status" value="1"/>
</dbReference>
<dbReference type="SUPFAM" id="SSF51905">
    <property type="entry name" value="FAD/NAD(P)-binding domain"/>
    <property type="match status" value="1"/>
</dbReference>
<dbReference type="Gene3D" id="3.50.50.60">
    <property type="entry name" value="FAD/NAD(P)-binding domain"/>
    <property type="match status" value="2"/>
</dbReference>
<keyword evidence="8" id="KW-1185">Reference proteome</keyword>
<evidence type="ECO:0000256" key="4">
    <source>
        <dbReference type="ARBA" id="ARBA00023002"/>
    </source>
</evidence>
<evidence type="ECO:0000313" key="8">
    <source>
        <dbReference type="Proteomes" id="UP000729733"/>
    </source>
</evidence>
<dbReference type="RefSeq" id="WP_229638507.1">
    <property type="nucleotide sequence ID" value="NZ_JADWDC010000001.1"/>
</dbReference>
<evidence type="ECO:0000256" key="1">
    <source>
        <dbReference type="ARBA" id="ARBA00010790"/>
    </source>
</evidence>
<evidence type="ECO:0000259" key="6">
    <source>
        <dbReference type="Pfam" id="PF05199"/>
    </source>
</evidence>
<dbReference type="PANTHER" id="PTHR46056">
    <property type="entry name" value="LONG-CHAIN-ALCOHOL OXIDASE"/>
    <property type="match status" value="1"/>
</dbReference>
<evidence type="ECO:0000259" key="5">
    <source>
        <dbReference type="Pfam" id="PF00732"/>
    </source>
</evidence>
<dbReference type="PANTHER" id="PTHR46056:SF12">
    <property type="entry name" value="LONG-CHAIN-ALCOHOL OXIDASE"/>
    <property type="match status" value="1"/>
</dbReference>
<evidence type="ECO:0000313" key="7">
    <source>
        <dbReference type="EMBL" id="MCC0175509.1"/>
    </source>
</evidence>
<keyword evidence="4" id="KW-0560">Oxidoreductase</keyword>
<dbReference type="InterPro" id="IPR036188">
    <property type="entry name" value="FAD/NAD-bd_sf"/>
</dbReference>
<keyword evidence="3" id="KW-0274">FAD</keyword>
<feature type="domain" description="Glucose-methanol-choline oxidoreductase N-terminal" evidence="5">
    <location>
        <begin position="180"/>
        <end position="306"/>
    </location>
</feature>
<evidence type="ECO:0000256" key="3">
    <source>
        <dbReference type="ARBA" id="ARBA00022827"/>
    </source>
</evidence>
<reference evidence="7" key="1">
    <citation type="journal article" date="2021" name="Antonie Van Leeuwenhoek">
        <title>Draft genome and description of Waterburya agarophytonicola gen. nov. sp. nov. (Pleurocapsales, Cyanobacteria): a seaweed symbiont.</title>
        <authorList>
            <person name="Bonthond G."/>
            <person name="Shalygin S."/>
            <person name="Bayer T."/>
            <person name="Weinberger F."/>
        </authorList>
    </citation>
    <scope>NUCLEOTIDE SEQUENCE</scope>
    <source>
        <strain evidence="7">KI4</strain>
    </source>
</reference>
<keyword evidence="2" id="KW-0285">Flavoprotein</keyword>
<gene>
    <name evidence="7" type="ORF">I4641_00750</name>
</gene>
<dbReference type="InterPro" id="IPR000172">
    <property type="entry name" value="GMC_OxRdtase_N"/>
</dbReference>
<sequence>MTNNSEHYDLIIIGTGAGGGTVLHQLAPTGKKILILERGEFLPREKENWSPKEVYQDQRYYTKEDWCDRTGKVLHPQTCYWVGGNTKVYGAALLPMRERDFEAVEHKKGISPAWELKYQDFAPYYAQAEKLFNVHGKKGQDPSEPEREEYPYPPVGHEPEMQEIVDHLQQLGYSPFNLPLGLKLNEVDKTLSQCIRCDTCDGFPCLVNGKADAEVNCINPTRQYDNVTLITGAKVTKLHTSTSGKEVTRVEAEIECKYRLFSANIVVITCGAINSAALLLRSANDSHPNGLANSSDQVGRNFMKHLSTTIVALNDRPNNATYQKTIGINDFYWGEEDFPYPMGMVQNTGNVKAAMIPPEAPPLLAPFVRFAPEKALEITAKHSTGWWLQTEDLPDPNNRVRWAKDRVCVDYTANNLEARDRLINRWTEILKTMDKTTKHVIPFGIYPRNYMPLSAVGHQCGTCRFGEDATTSVLDLNCRTHDVENLYIVDSSFFPSNSGVNPTLTIIANAIRVADHLKQHL</sequence>
<protein>
    <submittedName>
        <fullName evidence="7">GMC family oxidoreductase</fullName>
    </submittedName>
</protein>
<accession>A0A964BLZ6</accession>
<organism evidence="7 8">
    <name type="scientific">Waterburya agarophytonicola KI4</name>
    <dbReference type="NCBI Taxonomy" id="2874699"/>
    <lineage>
        <taxon>Bacteria</taxon>
        <taxon>Bacillati</taxon>
        <taxon>Cyanobacteriota</taxon>
        <taxon>Cyanophyceae</taxon>
        <taxon>Pleurocapsales</taxon>
        <taxon>Hyellaceae</taxon>
        <taxon>Waterburya</taxon>
        <taxon>Waterburya agarophytonicola</taxon>
    </lineage>
</organism>
<dbReference type="GO" id="GO:0050660">
    <property type="term" value="F:flavin adenine dinucleotide binding"/>
    <property type="evidence" value="ECO:0007669"/>
    <property type="project" value="InterPro"/>
</dbReference>
<proteinExistence type="inferred from homology"/>
<comment type="similarity">
    <text evidence="1">Belongs to the GMC oxidoreductase family.</text>
</comment>
<dbReference type="AlphaFoldDB" id="A0A964BLZ6"/>
<name>A0A964BLZ6_9CYAN</name>